<protein>
    <submittedName>
        <fullName evidence="1">Uncharacterized protein</fullName>
    </submittedName>
</protein>
<dbReference type="EMBL" id="CZAP01000001">
    <property type="protein sequence ID" value="CUO87302.1"/>
    <property type="molecule type" value="Genomic_DNA"/>
</dbReference>
<evidence type="ECO:0000313" key="2">
    <source>
        <dbReference type="Proteomes" id="UP000095576"/>
    </source>
</evidence>
<organism evidence="1 2">
    <name type="scientific">Bacteroides thetaiotaomicron</name>
    <dbReference type="NCBI Taxonomy" id="818"/>
    <lineage>
        <taxon>Bacteria</taxon>
        <taxon>Pseudomonadati</taxon>
        <taxon>Bacteroidota</taxon>
        <taxon>Bacteroidia</taxon>
        <taxon>Bacteroidales</taxon>
        <taxon>Bacteroidaceae</taxon>
        <taxon>Bacteroides</taxon>
    </lineage>
</organism>
<proteinExistence type="predicted"/>
<gene>
    <name evidence="1" type="ORF">ERS852511_00413</name>
</gene>
<accession>A0A174IIY4</accession>
<reference evidence="1 2" key="1">
    <citation type="submission" date="2015-09" db="EMBL/GenBank/DDBJ databases">
        <authorList>
            <consortium name="Pathogen Informatics"/>
        </authorList>
    </citation>
    <scope>NUCLEOTIDE SEQUENCE [LARGE SCALE GENOMIC DNA]</scope>
    <source>
        <strain evidence="1 2">2789STDY5834899</strain>
    </source>
</reference>
<evidence type="ECO:0000313" key="1">
    <source>
        <dbReference type="EMBL" id="CUO87302.1"/>
    </source>
</evidence>
<name>A0A174IIY4_BACT4</name>
<dbReference type="Proteomes" id="UP000095576">
    <property type="component" value="Unassembled WGS sequence"/>
</dbReference>
<dbReference type="AlphaFoldDB" id="A0A174IIY4"/>
<sequence>MMDSKGKNKKDSIFPMTPVFFIFFAQTYTRLYSKRKVPIHHEPEPLYELLLSKFYFISLTSSPFSFRSTVTS</sequence>